<sequence length="278" mass="30176">MVQEQASAKPGQKQPGIWKTSFVALSQCWANVVVVAVSLIGLALWQWAAPFSGQVYVIFVFGLVISGYFALSLFVWLQNGHAGVFAFREIDRSRVRLFSGRYLALQLLDTLPSSLGLFVLTGHFLLSPEDMAKVSNLSAIGITSIITFLVLWIVLVFFATLLPAALAGDGSGVGRAIARGRKTVWYVTGRILLGPLLMMFLGSMIVNLVQTAGGEPLISGEGTLVLNTTSVITMVVSSLQYVIVTAMIVVIVSRAYQRGEKRLTEEKNIAENQSLAYE</sequence>
<reference evidence="2 3" key="1">
    <citation type="submission" date="2014-07" db="EMBL/GenBank/DDBJ databases">
        <title>Draft genome sequence of Thalassospira profundimaris PR54-5.</title>
        <authorList>
            <person name="Lai Q."/>
            <person name="Shao Z."/>
        </authorList>
    </citation>
    <scope>NUCLEOTIDE SEQUENCE [LARGE SCALE GENOMIC DNA]</scope>
    <source>
        <strain evidence="2 3">PR54-5</strain>
    </source>
</reference>
<feature type="transmembrane region" description="Helical" evidence="1">
    <location>
        <begin position="229"/>
        <end position="252"/>
    </location>
</feature>
<keyword evidence="1" id="KW-0812">Transmembrane</keyword>
<dbReference type="RefSeq" id="WP_114098435.1">
    <property type="nucleotide sequence ID" value="NZ_JPWI01000007.1"/>
</dbReference>
<feature type="transmembrane region" description="Helical" evidence="1">
    <location>
        <begin position="138"/>
        <end position="162"/>
    </location>
</feature>
<dbReference type="AlphaFoldDB" id="A0A367WXP4"/>
<feature type="transmembrane region" description="Helical" evidence="1">
    <location>
        <begin position="54"/>
        <end position="77"/>
    </location>
</feature>
<gene>
    <name evidence="2" type="ORF">TH30_13005</name>
</gene>
<feature type="transmembrane region" description="Helical" evidence="1">
    <location>
        <begin position="102"/>
        <end position="126"/>
    </location>
</feature>
<feature type="transmembrane region" description="Helical" evidence="1">
    <location>
        <begin position="28"/>
        <end position="48"/>
    </location>
</feature>
<organism evidence="2 3">
    <name type="scientific">Thalassospira profundimaris</name>
    <dbReference type="NCBI Taxonomy" id="502049"/>
    <lineage>
        <taxon>Bacteria</taxon>
        <taxon>Pseudomonadati</taxon>
        <taxon>Pseudomonadota</taxon>
        <taxon>Alphaproteobacteria</taxon>
        <taxon>Rhodospirillales</taxon>
        <taxon>Thalassospiraceae</taxon>
        <taxon>Thalassospira</taxon>
    </lineage>
</organism>
<dbReference type="OrthoDB" id="9911156at2"/>
<feature type="transmembrane region" description="Helical" evidence="1">
    <location>
        <begin position="183"/>
        <end position="209"/>
    </location>
</feature>
<keyword evidence="1" id="KW-1133">Transmembrane helix</keyword>
<proteinExistence type="predicted"/>
<protein>
    <submittedName>
        <fullName evidence="2">Uncharacterized protein</fullName>
    </submittedName>
</protein>
<accession>A0A367WXP4</accession>
<name>A0A367WXP4_9PROT</name>
<evidence type="ECO:0000256" key="1">
    <source>
        <dbReference type="SAM" id="Phobius"/>
    </source>
</evidence>
<keyword evidence="1" id="KW-0472">Membrane</keyword>
<comment type="caution">
    <text evidence="2">The sequence shown here is derived from an EMBL/GenBank/DDBJ whole genome shotgun (WGS) entry which is preliminary data.</text>
</comment>
<dbReference type="EMBL" id="JPWI01000007">
    <property type="protein sequence ID" value="RCK45490.1"/>
    <property type="molecule type" value="Genomic_DNA"/>
</dbReference>
<evidence type="ECO:0000313" key="3">
    <source>
        <dbReference type="Proteomes" id="UP000252255"/>
    </source>
</evidence>
<evidence type="ECO:0000313" key="2">
    <source>
        <dbReference type="EMBL" id="RCK45490.1"/>
    </source>
</evidence>
<dbReference type="Proteomes" id="UP000252255">
    <property type="component" value="Unassembled WGS sequence"/>
</dbReference>